<evidence type="ECO:0008006" key="4">
    <source>
        <dbReference type="Google" id="ProtNLM"/>
    </source>
</evidence>
<proteinExistence type="predicted"/>
<dbReference type="Proteomes" id="UP000735302">
    <property type="component" value="Unassembled WGS sequence"/>
</dbReference>
<reference evidence="2 3" key="1">
    <citation type="journal article" date="2021" name="Elife">
        <title>Chloroplast acquisition without the gene transfer in kleptoplastic sea slugs, Plakobranchus ocellatus.</title>
        <authorList>
            <person name="Maeda T."/>
            <person name="Takahashi S."/>
            <person name="Yoshida T."/>
            <person name="Shimamura S."/>
            <person name="Takaki Y."/>
            <person name="Nagai Y."/>
            <person name="Toyoda A."/>
            <person name="Suzuki Y."/>
            <person name="Arimoto A."/>
            <person name="Ishii H."/>
            <person name="Satoh N."/>
            <person name="Nishiyama T."/>
            <person name="Hasebe M."/>
            <person name="Maruyama T."/>
            <person name="Minagawa J."/>
            <person name="Obokata J."/>
            <person name="Shigenobu S."/>
        </authorList>
    </citation>
    <scope>NUCLEOTIDE SEQUENCE [LARGE SCALE GENOMIC DNA]</scope>
</reference>
<accession>A0AAV4BTX0</accession>
<dbReference type="EMBL" id="BLXT01005451">
    <property type="protein sequence ID" value="GFO22745.1"/>
    <property type="molecule type" value="Genomic_DNA"/>
</dbReference>
<organism evidence="2 3">
    <name type="scientific">Plakobranchus ocellatus</name>
    <dbReference type="NCBI Taxonomy" id="259542"/>
    <lineage>
        <taxon>Eukaryota</taxon>
        <taxon>Metazoa</taxon>
        <taxon>Spiralia</taxon>
        <taxon>Lophotrochozoa</taxon>
        <taxon>Mollusca</taxon>
        <taxon>Gastropoda</taxon>
        <taxon>Heterobranchia</taxon>
        <taxon>Euthyneura</taxon>
        <taxon>Panpulmonata</taxon>
        <taxon>Sacoglossa</taxon>
        <taxon>Placobranchoidea</taxon>
        <taxon>Plakobranchidae</taxon>
        <taxon>Plakobranchus</taxon>
    </lineage>
</organism>
<feature type="region of interest" description="Disordered" evidence="1">
    <location>
        <begin position="97"/>
        <end position="119"/>
    </location>
</feature>
<dbReference type="AlphaFoldDB" id="A0AAV4BTX0"/>
<evidence type="ECO:0000313" key="2">
    <source>
        <dbReference type="EMBL" id="GFO22745.1"/>
    </source>
</evidence>
<keyword evidence="3" id="KW-1185">Reference proteome</keyword>
<gene>
    <name evidence="2" type="ORF">PoB_004925000</name>
</gene>
<feature type="region of interest" description="Disordered" evidence="1">
    <location>
        <begin position="162"/>
        <end position="195"/>
    </location>
</feature>
<sequence length="195" mass="21305">MITSVSVADNREFKPTGRSDESQCKYFDLGEQNLLSRIHCAAHVRRGTNCLTITVISRRPLKAVSHAEVYNKRFLRTIFCVGKDKFGSILVYNQSTTSDPRFSGPPSGQNVGGGARTRDRRVPADLRADSHCATDALMGKDRGRYLEYSIKHIANIPPLSHAADARKGAGPELNSPNSHGNANDSPQPLSIKGMV</sequence>
<protein>
    <recommendedName>
        <fullName evidence="4">FHA domain-containing protein</fullName>
    </recommendedName>
</protein>
<feature type="region of interest" description="Disordered" evidence="1">
    <location>
        <begin position="1"/>
        <end position="21"/>
    </location>
</feature>
<evidence type="ECO:0000256" key="1">
    <source>
        <dbReference type="SAM" id="MobiDB-lite"/>
    </source>
</evidence>
<evidence type="ECO:0000313" key="3">
    <source>
        <dbReference type="Proteomes" id="UP000735302"/>
    </source>
</evidence>
<feature type="compositionally biased region" description="Polar residues" evidence="1">
    <location>
        <begin position="174"/>
        <end position="188"/>
    </location>
</feature>
<feature type="compositionally biased region" description="Basic and acidic residues" evidence="1">
    <location>
        <begin position="9"/>
        <end position="21"/>
    </location>
</feature>
<comment type="caution">
    <text evidence="2">The sequence shown here is derived from an EMBL/GenBank/DDBJ whole genome shotgun (WGS) entry which is preliminary data.</text>
</comment>
<name>A0AAV4BTX0_9GAST</name>